<comment type="similarity">
    <text evidence="1">Belongs to the universal ribosomal protein uL30 family.</text>
</comment>
<comment type="caution">
    <text evidence="3">The sequence shown here is derived from an EMBL/GenBank/DDBJ whole genome shotgun (WGS) entry which is preliminary data.</text>
</comment>
<evidence type="ECO:0000313" key="3">
    <source>
        <dbReference type="EMBL" id="TWE16879.1"/>
    </source>
</evidence>
<evidence type="ECO:0000313" key="4">
    <source>
        <dbReference type="Proteomes" id="UP000318416"/>
    </source>
</evidence>
<dbReference type="Proteomes" id="UP000318416">
    <property type="component" value="Unassembled WGS sequence"/>
</dbReference>
<dbReference type="AlphaFoldDB" id="A0A561EMT1"/>
<name>A0A561EMT1_9ACTN</name>
<dbReference type="GO" id="GO:0005840">
    <property type="term" value="C:ribosome"/>
    <property type="evidence" value="ECO:0007669"/>
    <property type="project" value="UniProtKB-KW"/>
</dbReference>
<dbReference type="SUPFAM" id="SSF55129">
    <property type="entry name" value="Ribosomal protein L30p/L7e"/>
    <property type="match status" value="1"/>
</dbReference>
<gene>
    <name evidence="3" type="ORF">FB465_1872</name>
</gene>
<keyword evidence="3" id="KW-0687">Ribonucleoprotein</keyword>
<protein>
    <submittedName>
        <fullName evidence="3">Ribosomal protein L30</fullName>
    </submittedName>
</protein>
<proteinExistence type="inferred from homology"/>
<keyword evidence="4" id="KW-1185">Reference proteome</keyword>
<accession>A0A561EMT1</accession>
<keyword evidence="3" id="KW-0689">Ribosomal protein</keyword>
<feature type="domain" description="Large ribosomal subunit protein uL30-like ferredoxin-like fold" evidence="2">
    <location>
        <begin position="30"/>
        <end position="68"/>
    </location>
</feature>
<sequence length="241" mass="27090">MKNQEYFQFTVHVSIGREAMVIQNRRPKTEHQRRVLAGMGLRRIGARRTMDQHQPAIRGMLRAVHHLVEIDPSGGPEILVPFNYIYEVEDGTLTEKLTFPAGQYIKITQGPKANAIAWSTELSPHKALAQGLKLLPSHHFSAESTGEVTWKSSGEMVADLAPNVLRKASKKTSRTAFMWLGFEAMAITWLAEELNHHHARQLGIISADRNLEPYSDFITSTAQTVVSRGIQSMTLLRAMHK</sequence>
<dbReference type="Gene3D" id="3.30.1390.20">
    <property type="entry name" value="Ribosomal protein L30, ferredoxin-like fold domain"/>
    <property type="match status" value="1"/>
</dbReference>
<dbReference type="EMBL" id="VIVR01000001">
    <property type="protein sequence ID" value="TWE16879.1"/>
    <property type="molecule type" value="Genomic_DNA"/>
</dbReference>
<dbReference type="Pfam" id="PF00327">
    <property type="entry name" value="Ribosomal_L30"/>
    <property type="match status" value="1"/>
</dbReference>
<reference evidence="3 4" key="1">
    <citation type="submission" date="2019-06" db="EMBL/GenBank/DDBJ databases">
        <title>Sequencing the genomes of 1000 actinobacteria strains.</title>
        <authorList>
            <person name="Klenk H.-P."/>
        </authorList>
    </citation>
    <scope>NUCLEOTIDE SEQUENCE [LARGE SCALE GENOMIC DNA]</scope>
    <source>
        <strain evidence="3 4">DSM 41649</strain>
    </source>
</reference>
<dbReference type="InterPro" id="IPR036919">
    <property type="entry name" value="Ribo_uL30_ferredoxin-like_sf"/>
</dbReference>
<evidence type="ECO:0000256" key="1">
    <source>
        <dbReference type="ARBA" id="ARBA00007594"/>
    </source>
</evidence>
<organism evidence="3 4">
    <name type="scientific">Kitasatospora atroaurantiaca</name>
    <dbReference type="NCBI Taxonomy" id="285545"/>
    <lineage>
        <taxon>Bacteria</taxon>
        <taxon>Bacillati</taxon>
        <taxon>Actinomycetota</taxon>
        <taxon>Actinomycetes</taxon>
        <taxon>Kitasatosporales</taxon>
        <taxon>Streptomycetaceae</taxon>
        <taxon>Kitasatospora</taxon>
    </lineage>
</organism>
<evidence type="ECO:0000259" key="2">
    <source>
        <dbReference type="Pfam" id="PF00327"/>
    </source>
</evidence>
<dbReference type="InterPro" id="IPR016082">
    <property type="entry name" value="Ribosomal_uL30_ferredoxin-like"/>
</dbReference>